<proteinExistence type="predicted"/>
<evidence type="ECO:0000313" key="2">
    <source>
        <dbReference type="Proteomes" id="UP000028933"/>
    </source>
</evidence>
<name>A0A077ECN7_9FLAO</name>
<dbReference type="KEGG" id="eao:BD94_0109"/>
<organism evidence="1 2">
    <name type="scientific">Elizabethkingia anophelis NUHP1</name>
    <dbReference type="NCBI Taxonomy" id="1338011"/>
    <lineage>
        <taxon>Bacteria</taxon>
        <taxon>Pseudomonadati</taxon>
        <taxon>Bacteroidota</taxon>
        <taxon>Flavobacteriia</taxon>
        <taxon>Flavobacteriales</taxon>
        <taxon>Weeksellaceae</taxon>
        <taxon>Elizabethkingia</taxon>
    </lineage>
</organism>
<reference evidence="1 2" key="1">
    <citation type="journal article" date="2013" name="Lancet">
        <title>First case of E anophelis outbreak in an intensive-care unit.</title>
        <authorList>
            <person name="Teo J."/>
            <person name="Tan S.Y."/>
            <person name="Tay M."/>
            <person name="Ding Y."/>
            <person name="Kjelleberg S."/>
            <person name="Givskov M."/>
            <person name="Lin R.T."/>
            <person name="Yang L."/>
        </authorList>
    </citation>
    <scope>NUCLEOTIDE SEQUENCE [LARGE SCALE GENOMIC DNA]</scope>
    <source>
        <strain evidence="1 2">NUHP1</strain>
    </source>
</reference>
<dbReference type="Proteomes" id="UP000028933">
    <property type="component" value="Chromosome"/>
</dbReference>
<dbReference type="RefSeq" id="WP_009086407.1">
    <property type="nucleotide sequence ID" value="NZ_CP007547.1"/>
</dbReference>
<dbReference type="EMBL" id="CP007547">
    <property type="protein sequence ID" value="AIL43884.1"/>
    <property type="molecule type" value="Genomic_DNA"/>
</dbReference>
<dbReference type="STRING" id="1338011.BD94_0109"/>
<evidence type="ECO:0000313" key="1">
    <source>
        <dbReference type="EMBL" id="AIL43884.1"/>
    </source>
</evidence>
<gene>
    <name evidence="1" type="ORF">BD94_0109</name>
</gene>
<dbReference type="eggNOG" id="ENOG5031179">
    <property type="taxonomic scope" value="Bacteria"/>
</dbReference>
<accession>A0A077ECN7</accession>
<dbReference type="HOGENOM" id="CLU_2492933_0_0_10"/>
<protein>
    <submittedName>
        <fullName evidence="1">Uncharacterized protein</fullName>
    </submittedName>
</protein>
<dbReference type="AlphaFoldDB" id="A0A077ECN7"/>
<sequence>MDWYLENCTNKNKPELHCNGKCQLNQEETRNPNFTWLKIASEFIGLPALEASVSIHKISTVFQQVSHKIQNPLFGFLRLNLRPPVL</sequence>